<feature type="domain" description="F-box" evidence="1">
    <location>
        <begin position="1"/>
        <end position="45"/>
    </location>
</feature>
<protein>
    <submittedName>
        <fullName evidence="3">F-box domain-containing protein</fullName>
    </submittedName>
</protein>
<reference evidence="3" key="1">
    <citation type="submission" date="2017-02" db="UniProtKB">
        <authorList>
            <consortium name="WormBaseParasite"/>
        </authorList>
    </citation>
    <scope>IDENTIFICATION</scope>
</reference>
<evidence type="ECO:0000259" key="1">
    <source>
        <dbReference type="PROSITE" id="PS50181"/>
    </source>
</evidence>
<dbReference type="InterPro" id="IPR036047">
    <property type="entry name" value="F-box-like_dom_sf"/>
</dbReference>
<dbReference type="Proteomes" id="UP000038045">
    <property type="component" value="Unplaced"/>
</dbReference>
<dbReference type="PROSITE" id="PS50181">
    <property type="entry name" value="FBOX"/>
    <property type="match status" value="1"/>
</dbReference>
<dbReference type="InterPro" id="IPR001810">
    <property type="entry name" value="F-box_dom"/>
</dbReference>
<sequence>MNSMPVEITKEIMSYMEPQDLINLKKTSRRFYNVYEIYINSMKKFNIQSIAYKKENDEGIITTCYTDGKNETFERSIIFNEVSLNDLLKISKYNDLENLNVDIFKNEDTFLRTMNGRESGQIKGTMLTIKMENIEWTSMLNDFMKTYLKSFDIINITEYVSNKNM</sequence>
<organism evidence="2 3">
    <name type="scientific">Parastrongyloides trichosuri</name>
    <name type="common">Possum-specific nematode worm</name>
    <dbReference type="NCBI Taxonomy" id="131310"/>
    <lineage>
        <taxon>Eukaryota</taxon>
        <taxon>Metazoa</taxon>
        <taxon>Ecdysozoa</taxon>
        <taxon>Nematoda</taxon>
        <taxon>Chromadorea</taxon>
        <taxon>Rhabditida</taxon>
        <taxon>Tylenchina</taxon>
        <taxon>Panagrolaimomorpha</taxon>
        <taxon>Strongyloidoidea</taxon>
        <taxon>Strongyloididae</taxon>
        <taxon>Parastrongyloides</taxon>
    </lineage>
</organism>
<proteinExistence type="predicted"/>
<evidence type="ECO:0000313" key="3">
    <source>
        <dbReference type="WBParaSite" id="PTRK_0001196900.1"/>
    </source>
</evidence>
<dbReference type="Pfam" id="PF00646">
    <property type="entry name" value="F-box"/>
    <property type="match status" value="1"/>
</dbReference>
<keyword evidence="2" id="KW-1185">Reference proteome</keyword>
<dbReference type="WBParaSite" id="PTRK_0001196900.1">
    <property type="protein sequence ID" value="PTRK_0001196900.1"/>
    <property type="gene ID" value="PTRK_0001196900"/>
</dbReference>
<evidence type="ECO:0000313" key="2">
    <source>
        <dbReference type="Proteomes" id="UP000038045"/>
    </source>
</evidence>
<dbReference type="CDD" id="cd09917">
    <property type="entry name" value="F-box_SF"/>
    <property type="match status" value="1"/>
</dbReference>
<name>A0A0N4ZTW7_PARTI</name>
<dbReference type="SMART" id="SM00256">
    <property type="entry name" value="FBOX"/>
    <property type="match status" value="1"/>
</dbReference>
<dbReference type="AlphaFoldDB" id="A0A0N4ZTW7"/>
<accession>A0A0N4ZTW7</accession>
<dbReference type="SUPFAM" id="SSF81383">
    <property type="entry name" value="F-box domain"/>
    <property type="match status" value="1"/>
</dbReference>